<reference evidence="3 4" key="1">
    <citation type="journal article" date="2009" name="Stand. Genomic Sci.">
        <title>Complete genome sequence of Rhodothermus marinus type strain (R-10).</title>
        <authorList>
            <person name="Nolan M."/>
            <person name="Tindall B.J."/>
            <person name="Pomrenke H."/>
            <person name="Lapidus A."/>
            <person name="Copeland A."/>
            <person name="Glavina Del Rio T."/>
            <person name="Lucas S."/>
            <person name="Chen F."/>
            <person name="Tice H."/>
            <person name="Cheng J.F."/>
            <person name="Saunders E."/>
            <person name="Han C."/>
            <person name="Bruce D."/>
            <person name="Goodwin L."/>
            <person name="Chain P."/>
            <person name="Pitluck S."/>
            <person name="Ovchinikova G."/>
            <person name="Pati A."/>
            <person name="Ivanova N."/>
            <person name="Mavromatis K."/>
            <person name="Chen A."/>
            <person name="Palaniappan K."/>
            <person name="Land M."/>
            <person name="Hauser L."/>
            <person name="Chang Y.J."/>
            <person name="Jeffries C.D."/>
            <person name="Brettin T."/>
            <person name="Goker M."/>
            <person name="Bristow J."/>
            <person name="Eisen J.A."/>
            <person name="Markowitz V."/>
            <person name="Hugenholtz P."/>
            <person name="Kyrpides N.C."/>
            <person name="Klenk H.P."/>
            <person name="Detter J.C."/>
        </authorList>
    </citation>
    <scope>NUCLEOTIDE SEQUENCE [LARGE SCALE GENOMIC DNA]</scope>
    <source>
        <strain evidence="4">ATCC 43812 / DSM 4252 / R-10</strain>
    </source>
</reference>
<dbReference type="InterPro" id="IPR036515">
    <property type="entry name" value="Transposase_17_sf"/>
</dbReference>
<feature type="region of interest" description="Disordered" evidence="1">
    <location>
        <begin position="198"/>
        <end position="223"/>
    </location>
</feature>
<dbReference type="STRING" id="518766.Rmar_1092"/>
<dbReference type="EMBL" id="CP001807">
    <property type="protein sequence ID" value="ACY47983.1"/>
    <property type="molecule type" value="Genomic_DNA"/>
</dbReference>
<dbReference type="OrthoDB" id="9794403at2"/>
<proteinExistence type="predicted"/>
<keyword evidence="4" id="KW-1185">Reference proteome</keyword>
<dbReference type="GO" id="GO:0004803">
    <property type="term" value="F:transposase activity"/>
    <property type="evidence" value="ECO:0007669"/>
    <property type="project" value="InterPro"/>
</dbReference>
<name>D0MHM5_RHOM4</name>
<dbReference type="SUPFAM" id="SSF143422">
    <property type="entry name" value="Transposase IS200-like"/>
    <property type="match status" value="1"/>
</dbReference>
<dbReference type="GO" id="GO:0043565">
    <property type="term" value="F:sequence-specific DNA binding"/>
    <property type="evidence" value="ECO:0007669"/>
    <property type="project" value="TreeGrafter"/>
</dbReference>
<protein>
    <recommendedName>
        <fullName evidence="2">Transposase IS200-like domain-containing protein</fullName>
    </recommendedName>
</protein>
<dbReference type="Gene3D" id="3.30.70.1290">
    <property type="entry name" value="Transposase IS200-like"/>
    <property type="match status" value="1"/>
</dbReference>
<accession>D0MHM5</accession>
<dbReference type="KEGG" id="rmr:Rmar_1092"/>
<dbReference type="PANTHER" id="PTHR36966:SF1">
    <property type="entry name" value="REP-ASSOCIATED TYROSINE TRANSPOSASE"/>
    <property type="match status" value="1"/>
</dbReference>
<dbReference type="InterPro" id="IPR052715">
    <property type="entry name" value="RAYT_transposase"/>
</dbReference>
<feature type="compositionally biased region" description="Basic and acidic residues" evidence="1">
    <location>
        <begin position="209"/>
        <end position="223"/>
    </location>
</feature>
<dbReference type="PANTHER" id="PTHR36966">
    <property type="entry name" value="REP-ASSOCIATED TYROSINE TRANSPOSASE"/>
    <property type="match status" value="1"/>
</dbReference>
<feature type="domain" description="Transposase IS200-like" evidence="2">
    <location>
        <begin position="21"/>
        <end position="168"/>
    </location>
</feature>
<dbReference type="Proteomes" id="UP000002221">
    <property type="component" value="Chromosome"/>
</dbReference>
<dbReference type="InterPro" id="IPR002686">
    <property type="entry name" value="Transposase_17"/>
</dbReference>
<dbReference type="SMART" id="SM01321">
    <property type="entry name" value="Y1_Tnp"/>
    <property type="match status" value="1"/>
</dbReference>
<dbReference type="AlphaFoldDB" id="D0MHM5"/>
<dbReference type="RefSeq" id="WP_012843595.1">
    <property type="nucleotide sequence ID" value="NC_013501.1"/>
</dbReference>
<evidence type="ECO:0000256" key="1">
    <source>
        <dbReference type="SAM" id="MobiDB-lite"/>
    </source>
</evidence>
<evidence type="ECO:0000259" key="2">
    <source>
        <dbReference type="SMART" id="SM01321"/>
    </source>
</evidence>
<sequence length="223" mass="25613">MTRYDPQRHRRSIRLKGYDYTQPGAYFITICTHGRAPLFGDVVDGEMRLNDMGEIVRAEWFKTAQLRPYVVLHEDEFVVMPNHIHGIIWIVDDVGATRRVAPTKTNPPAGPAPGSIGAIVGAFKSAVTQRINQRCGTPGTSVWQRDYYEHIIRTERALNAIRRYIAENPLRWHLDRYNPYATGTDPQTRDLWRLLQTDARARPHGTGDPLDRPKSRDDQEDRP</sequence>
<dbReference type="HOGENOM" id="CLU_101329_0_0_10"/>
<dbReference type="GO" id="GO:0006313">
    <property type="term" value="P:DNA transposition"/>
    <property type="evidence" value="ECO:0007669"/>
    <property type="project" value="InterPro"/>
</dbReference>
<evidence type="ECO:0000313" key="3">
    <source>
        <dbReference type="EMBL" id="ACY47983.1"/>
    </source>
</evidence>
<evidence type="ECO:0000313" key="4">
    <source>
        <dbReference type="Proteomes" id="UP000002221"/>
    </source>
</evidence>
<gene>
    <name evidence="3" type="ordered locus">Rmar_1092</name>
</gene>
<dbReference type="eggNOG" id="COG1943">
    <property type="taxonomic scope" value="Bacteria"/>
</dbReference>
<organism evidence="3 4">
    <name type="scientific">Rhodothermus marinus (strain ATCC 43812 / DSM 4252 / R-10)</name>
    <name type="common">Rhodothermus obamensis</name>
    <dbReference type="NCBI Taxonomy" id="518766"/>
    <lineage>
        <taxon>Bacteria</taxon>
        <taxon>Pseudomonadati</taxon>
        <taxon>Rhodothermota</taxon>
        <taxon>Rhodothermia</taxon>
        <taxon>Rhodothermales</taxon>
        <taxon>Rhodothermaceae</taxon>
        <taxon>Rhodothermus</taxon>
    </lineage>
</organism>